<proteinExistence type="inferred from homology"/>
<evidence type="ECO:0000313" key="5">
    <source>
        <dbReference type="EMBL" id="EGC34058.1"/>
    </source>
</evidence>
<dbReference type="InterPro" id="IPR006968">
    <property type="entry name" value="RUS_fam"/>
</dbReference>
<protein>
    <recommendedName>
        <fullName evidence="4">Protein root UVB sensitive/RUS domain-containing protein</fullName>
    </recommendedName>
</protein>
<dbReference type="GeneID" id="10502451"/>
<keyword evidence="3" id="KW-1133">Transmembrane helix</keyword>
<dbReference type="OrthoDB" id="364779at2759"/>
<sequence length="552" mass="62963">MQYYQQKTNNYNYIIEKNQSNSVINKFQVVNPYDDYDDRLILLETKRTKSSLQNILYDLFLPSGYPDSVTSDYFRYQFWDSIQALCSSITGTLATRAILKGYGVGNSSATVASATTQWVIQSATGMIGRIIFAWANGTDLDCNSKKWRFMADILNDIGMTFEMISPLFNEALFLPLSCIGLFAKSICGVAGGCTKASLTQHFAKNDNLADVSAKDGSQETAVSLLGMILSVFVSSVLNDDTSILVTWFIFFIFTGFHLYCNYKAVSAVQLNSINKYRAHLIYEYYIRNQGSIPSPKEISNFENILFNSKDFKIRLGVSLCNIYKEQQKQDIVNNNNNNNNNNSNMNNNNNNMNNNNNKSNNTNKNNTNKNNNTNSNMNNNNNNNNNINNNNNEYYYSNKIKNQLNSYNKFLKNKTKSIQNNLNIQVNNRDNNSTDNISNLNNLNLDNNSYSSSYEIIKKIKKSKSFIIWKKCSQKDNKINEKDFTLLIALLNSSTTRDMIESYFYSIEYAHISSNNIPPTVSINSSFFKRLEELGWQLDRNLLNSEGYTFGI</sequence>
<keyword evidence="3" id="KW-0812">Transmembrane</keyword>
<evidence type="ECO:0000256" key="1">
    <source>
        <dbReference type="ARBA" id="ARBA00007558"/>
    </source>
</evidence>
<comment type="similarity">
    <text evidence="1">Belongs to the RUS1 family.</text>
</comment>
<dbReference type="EMBL" id="GL871114">
    <property type="protein sequence ID" value="EGC34058.1"/>
    <property type="molecule type" value="Genomic_DNA"/>
</dbReference>
<keyword evidence="3" id="KW-0472">Membrane</keyword>
<dbReference type="InParanoid" id="F0ZPS1"/>
<dbReference type="FunCoup" id="F0ZPS1">
    <property type="interactions" value="2"/>
</dbReference>
<reference evidence="6" key="1">
    <citation type="journal article" date="2011" name="Genome Biol.">
        <title>Comparative genomics of the social amoebae Dictyostelium discoideum and Dictyostelium purpureum.</title>
        <authorList>
            <consortium name="US DOE Joint Genome Institute (JGI-PGF)"/>
            <person name="Sucgang R."/>
            <person name="Kuo A."/>
            <person name="Tian X."/>
            <person name="Salerno W."/>
            <person name="Parikh A."/>
            <person name="Feasley C.L."/>
            <person name="Dalin E."/>
            <person name="Tu H."/>
            <person name="Huang E."/>
            <person name="Barry K."/>
            <person name="Lindquist E."/>
            <person name="Shapiro H."/>
            <person name="Bruce D."/>
            <person name="Schmutz J."/>
            <person name="Salamov A."/>
            <person name="Fey P."/>
            <person name="Gaudet P."/>
            <person name="Anjard C."/>
            <person name="Babu M.M."/>
            <person name="Basu S."/>
            <person name="Bushmanova Y."/>
            <person name="van der Wel H."/>
            <person name="Katoh-Kurasawa M."/>
            <person name="Dinh C."/>
            <person name="Coutinho P.M."/>
            <person name="Saito T."/>
            <person name="Elias M."/>
            <person name="Schaap P."/>
            <person name="Kay R.R."/>
            <person name="Henrissat B."/>
            <person name="Eichinger L."/>
            <person name="Rivero F."/>
            <person name="Putnam N.H."/>
            <person name="West C.M."/>
            <person name="Loomis W.F."/>
            <person name="Chisholm R.L."/>
            <person name="Shaulsky G."/>
            <person name="Strassmann J.E."/>
            <person name="Queller D.C."/>
            <person name="Kuspa A."/>
            <person name="Grigoriev I.V."/>
        </authorList>
    </citation>
    <scope>NUCLEOTIDE SEQUENCE [LARGE SCALE GENOMIC DNA]</scope>
    <source>
        <strain evidence="6">QSDP1</strain>
    </source>
</reference>
<evidence type="ECO:0000256" key="2">
    <source>
        <dbReference type="SAM" id="MobiDB-lite"/>
    </source>
</evidence>
<dbReference type="RefSeq" id="XP_003289422.1">
    <property type="nucleotide sequence ID" value="XM_003289374.1"/>
</dbReference>
<keyword evidence="6" id="KW-1185">Reference proteome</keyword>
<feature type="transmembrane region" description="Helical" evidence="3">
    <location>
        <begin position="220"/>
        <end position="237"/>
    </location>
</feature>
<evidence type="ECO:0000313" key="6">
    <source>
        <dbReference type="Proteomes" id="UP000001064"/>
    </source>
</evidence>
<evidence type="ECO:0000256" key="3">
    <source>
        <dbReference type="SAM" id="Phobius"/>
    </source>
</evidence>
<name>F0ZPS1_DICPU</name>
<dbReference type="PANTHER" id="PTHR12770">
    <property type="entry name" value="RUS1 FAMILY PROTEIN C16ORF58"/>
    <property type="match status" value="1"/>
</dbReference>
<dbReference type="AlphaFoldDB" id="F0ZPS1"/>
<dbReference type="OMA" id="MIESYFY"/>
<feature type="compositionally biased region" description="Low complexity" evidence="2">
    <location>
        <begin position="333"/>
        <end position="392"/>
    </location>
</feature>
<organism evidence="5 6">
    <name type="scientific">Dictyostelium purpureum</name>
    <name type="common">Slime mold</name>
    <dbReference type="NCBI Taxonomy" id="5786"/>
    <lineage>
        <taxon>Eukaryota</taxon>
        <taxon>Amoebozoa</taxon>
        <taxon>Evosea</taxon>
        <taxon>Eumycetozoa</taxon>
        <taxon>Dictyostelia</taxon>
        <taxon>Dictyosteliales</taxon>
        <taxon>Dictyosteliaceae</taxon>
        <taxon>Dictyostelium</taxon>
    </lineage>
</organism>
<dbReference type="InterPro" id="IPR054549">
    <property type="entry name" value="UVB_sens_RUS_dom"/>
</dbReference>
<dbReference type="KEGG" id="dpp:DICPUDRAFT_153796"/>
<dbReference type="eggNOG" id="KOG4249">
    <property type="taxonomic scope" value="Eukaryota"/>
</dbReference>
<dbReference type="PANTHER" id="PTHR12770:SF21">
    <property type="entry name" value="RUS FAMILY MEMBER 1"/>
    <property type="match status" value="1"/>
</dbReference>
<evidence type="ECO:0000259" key="4">
    <source>
        <dbReference type="Pfam" id="PF04884"/>
    </source>
</evidence>
<feature type="transmembrane region" description="Helical" evidence="3">
    <location>
        <begin position="243"/>
        <end position="262"/>
    </location>
</feature>
<dbReference type="VEuPathDB" id="AmoebaDB:DICPUDRAFT_153796"/>
<feature type="region of interest" description="Disordered" evidence="2">
    <location>
        <begin position="330"/>
        <end position="393"/>
    </location>
</feature>
<feature type="domain" description="Protein root UVB sensitive/RUS" evidence="4">
    <location>
        <begin position="47"/>
        <end position="288"/>
    </location>
</feature>
<gene>
    <name evidence="5" type="ORF">DICPUDRAFT_153796</name>
</gene>
<dbReference type="Proteomes" id="UP000001064">
    <property type="component" value="Unassembled WGS sequence"/>
</dbReference>
<accession>F0ZPS1</accession>
<dbReference type="Pfam" id="PF04884">
    <property type="entry name" value="UVB_sens_prot"/>
    <property type="match status" value="1"/>
</dbReference>